<dbReference type="InterPro" id="IPR017871">
    <property type="entry name" value="ABC_transporter-like_CS"/>
</dbReference>
<dbReference type="InterPro" id="IPR003593">
    <property type="entry name" value="AAA+_ATPase"/>
</dbReference>
<evidence type="ECO:0000256" key="2">
    <source>
        <dbReference type="ARBA" id="ARBA00022448"/>
    </source>
</evidence>
<comment type="similarity">
    <text evidence="1">Belongs to the ABC transporter superfamily.</text>
</comment>
<keyword evidence="3" id="KW-0547">Nucleotide-binding</keyword>
<evidence type="ECO:0000256" key="4">
    <source>
        <dbReference type="ARBA" id="ARBA00022840"/>
    </source>
</evidence>
<keyword evidence="4" id="KW-0067">ATP-binding</keyword>
<dbReference type="GO" id="GO:0016887">
    <property type="term" value="F:ATP hydrolysis activity"/>
    <property type="evidence" value="ECO:0007669"/>
    <property type="project" value="InterPro"/>
</dbReference>
<dbReference type="PANTHER" id="PTHR43335:SF4">
    <property type="entry name" value="ABC TRANSPORTER, ATP-BINDING PROTEIN"/>
    <property type="match status" value="1"/>
</dbReference>
<accession>A0A1L8WPP2</accession>
<gene>
    <name evidence="6" type="ORF">RV14_GL001948</name>
</gene>
<dbReference type="PANTHER" id="PTHR43335">
    <property type="entry name" value="ABC TRANSPORTER, ATP-BINDING PROTEIN"/>
    <property type="match status" value="1"/>
</dbReference>
<evidence type="ECO:0000256" key="3">
    <source>
        <dbReference type="ARBA" id="ARBA00022741"/>
    </source>
</evidence>
<sequence>MILHTIGMNWRKKMKPIVTINNLEKCYRGVPVLHQLSLFIQQGEVFAILGKNGAGKSTLFKLLAGLIEPTDGTIQILDAKPTDLMIKRKIGVTINEPVFYEQLTGWKNLEIHAAYYDVNTAKLALAFERVGLNPKNHLPVSQYSLGMRQRLAIARMLLPNPEILIIDEPLNGLDPKAIRDFRELLHELANEGTTIILSSHILSEVQHVASTIAVLYEGAIIAKKSTQEWLQLEGTSFENKMINLMEGTACINY</sequence>
<evidence type="ECO:0000313" key="6">
    <source>
        <dbReference type="EMBL" id="OJG82946.1"/>
    </source>
</evidence>
<dbReference type="Proteomes" id="UP000182152">
    <property type="component" value="Unassembled WGS sequence"/>
</dbReference>
<feature type="domain" description="ABC transporter" evidence="5">
    <location>
        <begin position="18"/>
        <end position="242"/>
    </location>
</feature>
<dbReference type="EMBL" id="JXLB01000006">
    <property type="protein sequence ID" value="OJG82946.1"/>
    <property type="molecule type" value="Genomic_DNA"/>
</dbReference>
<dbReference type="PROSITE" id="PS50893">
    <property type="entry name" value="ABC_TRANSPORTER_2"/>
    <property type="match status" value="1"/>
</dbReference>
<dbReference type="SUPFAM" id="SSF52540">
    <property type="entry name" value="P-loop containing nucleoside triphosphate hydrolases"/>
    <property type="match status" value="1"/>
</dbReference>
<dbReference type="STRING" id="150033.RV14_GL001948"/>
<protein>
    <recommendedName>
        <fullName evidence="5">ABC transporter domain-containing protein</fullName>
    </recommendedName>
</protein>
<dbReference type="AlphaFoldDB" id="A0A1L8WPP2"/>
<comment type="caution">
    <text evidence="6">The sequence shown here is derived from an EMBL/GenBank/DDBJ whole genome shotgun (WGS) entry which is preliminary data.</text>
</comment>
<keyword evidence="2" id="KW-0813">Transport</keyword>
<proteinExistence type="inferred from homology"/>
<dbReference type="OrthoDB" id="9804819at2"/>
<dbReference type="Gene3D" id="3.40.50.300">
    <property type="entry name" value="P-loop containing nucleotide triphosphate hydrolases"/>
    <property type="match status" value="1"/>
</dbReference>
<name>A0A1L8WPP2_9ENTE</name>
<organism evidence="6 7">
    <name type="scientific">Enterococcus ratti</name>
    <dbReference type="NCBI Taxonomy" id="150033"/>
    <lineage>
        <taxon>Bacteria</taxon>
        <taxon>Bacillati</taxon>
        <taxon>Bacillota</taxon>
        <taxon>Bacilli</taxon>
        <taxon>Lactobacillales</taxon>
        <taxon>Enterococcaceae</taxon>
        <taxon>Enterococcus</taxon>
    </lineage>
</organism>
<evidence type="ECO:0000256" key="1">
    <source>
        <dbReference type="ARBA" id="ARBA00005417"/>
    </source>
</evidence>
<keyword evidence="7" id="KW-1185">Reference proteome</keyword>
<evidence type="ECO:0000259" key="5">
    <source>
        <dbReference type="PROSITE" id="PS50893"/>
    </source>
</evidence>
<reference evidence="6 7" key="1">
    <citation type="submission" date="2014-12" db="EMBL/GenBank/DDBJ databases">
        <title>Draft genome sequences of 29 type strains of Enterococci.</title>
        <authorList>
            <person name="Zhong Z."/>
            <person name="Sun Z."/>
            <person name="Liu W."/>
            <person name="Zhang W."/>
            <person name="Zhang H."/>
        </authorList>
    </citation>
    <scope>NUCLEOTIDE SEQUENCE [LARGE SCALE GENOMIC DNA]</scope>
    <source>
        <strain evidence="6 7">DSM 15687</strain>
    </source>
</reference>
<dbReference type="Pfam" id="PF00005">
    <property type="entry name" value="ABC_tran"/>
    <property type="match status" value="1"/>
</dbReference>
<dbReference type="GO" id="GO:0005524">
    <property type="term" value="F:ATP binding"/>
    <property type="evidence" value="ECO:0007669"/>
    <property type="project" value="UniProtKB-KW"/>
</dbReference>
<evidence type="ECO:0000313" key="7">
    <source>
        <dbReference type="Proteomes" id="UP000182152"/>
    </source>
</evidence>
<dbReference type="InterPro" id="IPR003439">
    <property type="entry name" value="ABC_transporter-like_ATP-bd"/>
</dbReference>
<dbReference type="PROSITE" id="PS00211">
    <property type="entry name" value="ABC_TRANSPORTER_1"/>
    <property type="match status" value="1"/>
</dbReference>
<dbReference type="SMART" id="SM00382">
    <property type="entry name" value="AAA"/>
    <property type="match status" value="1"/>
</dbReference>
<dbReference type="InterPro" id="IPR027417">
    <property type="entry name" value="P-loop_NTPase"/>
</dbReference>